<dbReference type="AlphaFoldDB" id="A0AAQ4P1N8"/>
<dbReference type="GO" id="GO:0004861">
    <property type="term" value="F:cyclin-dependent protein serine/threonine kinase inhibitor activity"/>
    <property type="evidence" value="ECO:0007669"/>
    <property type="project" value="InterPro"/>
</dbReference>
<evidence type="ECO:0000313" key="9">
    <source>
        <dbReference type="Proteomes" id="UP000007635"/>
    </source>
</evidence>
<evidence type="ECO:0000256" key="5">
    <source>
        <dbReference type="ARBA" id="ARBA00023306"/>
    </source>
</evidence>
<reference evidence="8" key="2">
    <citation type="submission" date="2025-08" db="UniProtKB">
        <authorList>
            <consortium name="Ensembl"/>
        </authorList>
    </citation>
    <scope>IDENTIFICATION</scope>
</reference>
<evidence type="ECO:0000313" key="8">
    <source>
        <dbReference type="Ensembl" id="ENSGACP00000031561.1"/>
    </source>
</evidence>
<name>A0AAQ4P1N8_GASAC</name>
<feature type="compositionally biased region" description="Polar residues" evidence="6">
    <location>
        <begin position="137"/>
        <end position="149"/>
    </location>
</feature>
<evidence type="ECO:0000256" key="6">
    <source>
        <dbReference type="SAM" id="MobiDB-lite"/>
    </source>
</evidence>
<comment type="similarity">
    <text evidence="2">Belongs to the CDI family.</text>
</comment>
<dbReference type="Pfam" id="PF02234">
    <property type="entry name" value="CDI"/>
    <property type="match status" value="1"/>
</dbReference>
<dbReference type="PANTHER" id="PTHR10265">
    <property type="entry name" value="CYCLIN-DEPENDENT KINASE INHIBITOR 1"/>
    <property type="match status" value="1"/>
</dbReference>
<dbReference type="InterPro" id="IPR003175">
    <property type="entry name" value="CDI_dom"/>
</dbReference>
<sequence length="149" mass="16382">MTTLICRGPSSLKSVRRSLFGPVDHDQLRRDLALQLREMAERDSRRWNFNFQAETPLSGRFQWEEVPADCAAEPGEGGRPGGREDGSGTDQENRAGVVPNARKRPADATPLRRRKRTLSKPAAGGANSANSGEGVTLLQQRCQQSSETH</sequence>
<dbReference type="GO" id="GO:0005634">
    <property type="term" value="C:nucleus"/>
    <property type="evidence" value="ECO:0007669"/>
    <property type="project" value="UniProtKB-SubCell"/>
</dbReference>
<dbReference type="Ensembl" id="ENSGACT00000049033.1">
    <property type="protein sequence ID" value="ENSGACP00000031561.1"/>
    <property type="gene ID" value="ENSGACG00000026235.1"/>
</dbReference>
<feature type="region of interest" description="Disordered" evidence="6">
    <location>
        <begin position="58"/>
        <end position="149"/>
    </location>
</feature>
<evidence type="ECO:0000256" key="4">
    <source>
        <dbReference type="ARBA" id="ARBA00023242"/>
    </source>
</evidence>
<dbReference type="Proteomes" id="UP000007635">
    <property type="component" value="Chromosome II"/>
</dbReference>
<dbReference type="InterPro" id="IPR044898">
    <property type="entry name" value="CDI_dom_sf"/>
</dbReference>
<evidence type="ECO:0000259" key="7">
    <source>
        <dbReference type="Pfam" id="PF02234"/>
    </source>
</evidence>
<evidence type="ECO:0000256" key="2">
    <source>
        <dbReference type="ARBA" id="ARBA00006726"/>
    </source>
</evidence>
<dbReference type="Gene3D" id="4.10.365.10">
    <property type="entry name" value="p27"/>
    <property type="match status" value="1"/>
</dbReference>
<keyword evidence="3" id="KW-0649">Protein kinase inhibitor</keyword>
<protein>
    <recommendedName>
        <fullName evidence="7">Cyclin-dependent kinase inhibitor domain-containing protein</fullName>
    </recommendedName>
</protein>
<proteinExistence type="inferred from homology"/>
<keyword evidence="9" id="KW-1185">Reference proteome</keyword>
<dbReference type="PANTHER" id="PTHR10265:SF44">
    <property type="entry name" value="CYCLIN-DEPENDENT KINASE INHIBITOR 1C"/>
    <property type="match status" value="1"/>
</dbReference>
<keyword evidence="5" id="KW-0131">Cell cycle</keyword>
<accession>A0AAQ4P1N8</accession>
<feature type="domain" description="Cyclin-dependent kinase inhibitor" evidence="7">
    <location>
        <begin position="18"/>
        <end position="66"/>
    </location>
</feature>
<evidence type="ECO:0000256" key="1">
    <source>
        <dbReference type="ARBA" id="ARBA00004123"/>
    </source>
</evidence>
<dbReference type="GO" id="GO:0045930">
    <property type="term" value="P:negative regulation of mitotic cell cycle"/>
    <property type="evidence" value="ECO:0007669"/>
    <property type="project" value="TreeGrafter"/>
</dbReference>
<comment type="subcellular location">
    <subcellularLocation>
        <location evidence="1">Nucleus</location>
    </subcellularLocation>
</comment>
<reference evidence="8" key="3">
    <citation type="submission" date="2025-09" db="UniProtKB">
        <authorList>
            <consortium name="Ensembl"/>
        </authorList>
    </citation>
    <scope>IDENTIFICATION</scope>
</reference>
<evidence type="ECO:0000256" key="3">
    <source>
        <dbReference type="ARBA" id="ARBA00023013"/>
    </source>
</evidence>
<reference evidence="8 9" key="1">
    <citation type="journal article" date="2021" name="G3 (Bethesda)">
        <title>Improved contiguity of the threespine stickleback genome using long-read sequencing.</title>
        <authorList>
            <person name="Nath S."/>
            <person name="Shaw D.E."/>
            <person name="White M.A."/>
        </authorList>
    </citation>
    <scope>NUCLEOTIDE SEQUENCE [LARGE SCALE GENOMIC DNA]</scope>
    <source>
        <strain evidence="8 9">Lake Benthic</strain>
    </source>
</reference>
<organism evidence="8 9">
    <name type="scientific">Gasterosteus aculeatus aculeatus</name>
    <name type="common">three-spined stickleback</name>
    <dbReference type="NCBI Taxonomy" id="481459"/>
    <lineage>
        <taxon>Eukaryota</taxon>
        <taxon>Metazoa</taxon>
        <taxon>Chordata</taxon>
        <taxon>Craniata</taxon>
        <taxon>Vertebrata</taxon>
        <taxon>Euteleostomi</taxon>
        <taxon>Actinopterygii</taxon>
        <taxon>Neopterygii</taxon>
        <taxon>Teleostei</taxon>
        <taxon>Neoteleostei</taxon>
        <taxon>Acanthomorphata</taxon>
        <taxon>Eupercaria</taxon>
        <taxon>Perciformes</taxon>
        <taxon>Cottioidei</taxon>
        <taxon>Gasterosteales</taxon>
        <taxon>Gasterosteidae</taxon>
        <taxon>Gasterosteus</taxon>
    </lineage>
</organism>
<feature type="compositionally biased region" description="Low complexity" evidence="6">
    <location>
        <begin position="122"/>
        <end position="134"/>
    </location>
</feature>
<dbReference type="GeneTree" id="ENSGT00940000167611"/>
<keyword evidence="4" id="KW-0539">Nucleus</keyword>